<dbReference type="OrthoDB" id="117053at2"/>
<evidence type="ECO:0000256" key="1">
    <source>
        <dbReference type="SAM" id="Phobius"/>
    </source>
</evidence>
<feature type="transmembrane region" description="Helical" evidence="1">
    <location>
        <begin position="169"/>
        <end position="189"/>
    </location>
</feature>
<accession>A0A5D3YNJ5</accession>
<evidence type="ECO:0000313" key="3">
    <source>
        <dbReference type="Proteomes" id="UP000324595"/>
    </source>
</evidence>
<keyword evidence="3" id="KW-1185">Reference proteome</keyword>
<dbReference type="RefSeq" id="WP_148898028.1">
    <property type="nucleotide sequence ID" value="NZ_VNHY01000001.1"/>
</dbReference>
<keyword evidence="1" id="KW-0472">Membrane</keyword>
<comment type="caution">
    <text evidence="2">The sequence shown here is derived from an EMBL/GenBank/DDBJ whole genome shotgun (WGS) entry which is preliminary data.</text>
</comment>
<dbReference type="Proteomes" id="UP000324595">
    <property type="component" value="Unassembled WGS sequence"/>
</dbReference>
<organism evidence="2 3">
    <name type="scientific">Fodinibius salinus</name>
    <dbReference type="NCBI Taxonomy" id="860790"/>
    <lineage>
        <taxon>Bacteria</taxon>
        <taxon>Pseudomonadati</taxon>
        <taxon>Balneolota</taxon>
        <taxon>Balneolia</taxon>
        <taxon>Balneolales</taxon>
        <taxon>Balneolaceae</taxon>
        <taxon>Fodinibius</taxon>
    </lineage>
</organism>
<gene>
    <name evidence="2" type="ORF">LX73_0658</name>
</gene>
<protein>
    <recommendedName>
        <fullName evidence="4">Methyltransferase domain-containing protein</fullName>
    </recommendedName>
</protein>
<reference evidence="2 3" key="1">
    <citation type="submission" date="2019-07" db="EMBL/GenBank/DDBJ databases">
        <title>Genomic Encyclopedia of Archaeal and Bacterial Type Strains, Phase II (KMG-II): from individual species to whole genera.</title>
        <authorList>
            <person name="Goeker M."/>
        </authorList>
    </citation>
    <scope>NUCLEOTIDE SEQUENCE [LARGE SCALE GENOMIC DNA]</scope>
    <source>
        <strain evidence="2 3">DSM 21935</strain>
    </source>
</reference>
<dbReference type="EMBL" id="VNHY01000001">
    <property type="protein sequence ID" value="TYP95357.1"/>
    <property type="molecule type" value="Genomic_DNA"/>
</dbReference>
<sequence length="260" mass="29764">MKRIHLFEFEDFAWFPDWLRRCIMRLIAVMHDLLGTSHKIAKLIANPLRDSYSSTILDLCSGSGGPMPEVLQILHDKYDMHNISLTLTDLYPDLKRADVLNSQDANNITYLTSPTNATQIDGEMSGFRTMIGSFHHMKPTEARKILASVQNNGLPIFIFEVSDNSTPIGLWWIVFPINFIMTFFITPMVRPMTWQQLIFTYIIPIVPICFGWDGAVSNARTYTLNDLDELLSDIESHNYKWEKGTIEGKTSQIYLLGLPN</sequence>
<evidence type="ECO:0008006" key="4">
    <source>
        <dbReference type="Google" id="ProtNLM"/>
    </source>
</evidence>
<keyword evidence="1" id="KW-1133">Transmembrane helix</keyword>
<keyword evidence="1" id="KW-0812">Transmembrane</keyword>
<name>A0A5D3YNJ5_9BACT</name>
<evidence type="ECO:0000313" key="2">
    <source>
        <dbReference type="EMBL" id="TYP95357.1"/>
    </source>
</evidence>
<proteinExistence type="predicted"/>
<dbReference type="AlphaFoldDB" id="A0A5D3YNJ5"/>